<dbReference type="EMBL" id="JH795297">
    <property type="protein sequence ID" value="ELQ68842.1"/>
    <property type="molecule type" value="Genomic_DNA"/>
</dbReference>
<proteinExistence type="predicted"/>
<accession>L7JKT3</accession>
<organism>
    <name type="scientific">Pyricularia oryzae (strain P131)</name>
    <name type="common">Rice blast fungus</name>
    <name type="synonym">Magnaporthe oryzae</name>
    <dbReference type="NCBI Taxonomy" id="1143193"/>
    <lineage>
        <taxon>Eukaryota</taxon>
        <taxon>Fungi</taxon>
        <taxon>Dikarya</taxon>
        <taxon>Ascomycota</taxon>
        <taxon>Pezizomycotina</taxon>
        <taxon>Sordariomycetes</taxon>
        <taxon>Sordariomycetidae</taxon>
        <taxon>Magnaporthales</taxon>
        <taxon>Pyriculariaceae</taxon>
        <taxon>Pyricularia</taxon>
    </lineage>
</organism>
<name>L7JKT3_PYRO1</name>
<evidence type="ECO:0000313" key="1">
    <source>
        <dbReference type="EMBL" id="ELQ68842.1"/>
    </source>
</evidence>
<protein>
    <submittedName>
        <fullName evidence="1">Uncharacterized protein</fullName>
    </submittedName>
</protein>
<dbReference type="AlphaFoldDB" id="L7JKT3"/>
<reference evidence="1" key="1">
    <citation type="journal article" date="2012" name="PLoS Genet.">
        <title>Comparative analysis of the genomes of two field isolates of the rice blast fungus Magnaporthe oryzae.</title>
        <authorList>
            <person name="Xue M."/>
            <person name="Yang J."/>
            <person name="Li Z."/>
            <person name="Hu S."/>
            <person name="Yao N."/>
            <person name="Dean R.A."/>
            <person name="Zhao W."/>
            <person name="Shen M."/>
            <person name="Zhang H."/>
            <person name="Li C."/>
            <person name="Liu L."/>
            <person name="Cao L."/>
            <person name="Xu X."/>
            <person name="Xing Y."/>
            <person name="Hsiang T."/>
            <person name="Zhang Z."/>
            <person name="Xu J.R."/>
            <person name="Peng Y.L."/>
        </authorList>
    </citation>
    <scope>NUCLEOTIDE SEQUENCE [LARGE SCALE GENOMIC DNA]</scope>
    <source>
        <strain evidence="1">P131</strain>
    </source>
</reference>
<gene>
    <name evidence="1" type="ORF">OOW_P131scaffold00214g3</name>
</gene>
<sequence>MTRRTAQASRFVYFVKYEDTDKWEQHSLDCSSSPRVVKSMPRYRGRKTGGEEEVMGGKISTYLLRRVKGQQGKRAAWLGSWDDVPGGMMTGCWGGTGALCDALFC</sequence>